<reference evidence="1 2" key="1">
    <citation type="submission" date="2016-10" db="EMBL/GenBank/DDBJ databases">
        <authorList>
            <person name="de Groot N.N."/>
        </authorList>
    </citation>
    <scope>NUCLEOTIDE SEQUENCE [LARGE SCALE GENOMIC DNA]</scope>
    <source>
        <strain evidence="1 2">LMG 26867</strain>
    </source>
</reference>
<proteinExistence type="predicted"/>
<gene>
    <name evidence="1" type="ORF">SAMN05216222_0309</name>
</gene>
<dbReference type="AlphaFoldDB" id="A0A1H1N0V7"/>
<evidence type="ECO:0008006" key="3">
    <source>
        <dbReference type="Google" id="ProtNLM"/>
    </source>
</evidence>
<organism evidence="1 2">
    <name type="scientific">Pseudomonas prosekii</name>
    <dbReference type="NCBI Taxonomy" id="1148509"/>
    <lineage>
        <taxon>Bacteria</taxon>
        <taxon>Pseudomonadati</taxon>
        <taxon>Pseudomonadota</taxon>
        <taxon>Gammaproteobacteria</taxon>
        <taxon>Pseudomonadales</taxon>
        <taxon>Pseudomonadaceae</taxon>
        <taxon>Pseudomonas</taxon>
    </lineage>
</organism>
<dbReference type="STRING" id="1148509.SAMN05216222_0309"/>
<protein>
    <recommendedName>
        <fullName evidence="3">Valyl-tRNA synthetase</fullName>
    </recommendedName>
</protein>
<dbReference type="EMBL" id="LT629762">
    <property type="protein sequence ID" value="SDR92488.1"/>
    <property type="molecule type" value="Genomic_DNA"/>
</dbReference>
<evidence type="ECO:0000313" key="2">
    <source>
        <dbReference type="Proteomes" id="UP000198481"/>
    </source>
</evidence>
<evidence type="ECO:0000313" key="1">
    <source>
        <dbReference type="EMBL" id="SDR92488.1"/>
    </source>
</evidence>
<sequence>MGKQGNLLAPKRPRNRQNRRTFRCLGEIQLRKLVISLAVAGVAMSVESMAVEAKELKPNDRYMCSWGAGTAARAQELKLQGVSLYAARQKIQSYKFSKTWMRMMAMGITEQTYDSQSRFKPEAIRKSFYDDCVRYKLARK</sequence>
<name>A0A1H1N0V7_9PSED</name>
<dbReference type="Proteomes" id="UP000198481">
    <property type="component" value="Chromosome I"/>
</dbReference>
<accession>A0A1H1N0V7</accession>